<dbReference type="Proteomes" id="UP000773064">
    <property type="component" value="Unassembled WGS sequence"/>
</dbReference>
<sequence length="83" mass="9448">MTELLTIGHCRGYDLLLNPLNQRIIAERKEDLATALFESPSLMLVHQWGCPDEDVQALREYLRHLRLRANSGATLTPSESSDR</sequence>
<dbReference type="RefSeq" id="WP_214358421.1">
    <property type="nucleotide sequence ID" value="NZ_JAFEJS010000007.1"/>
</dbReference>
<protein>
    <submittedName>
        <fullName evidence="1">Uncharacterized protein</fullName>
    </submittedName>
</protein>
<comment type="caution">
    <text evidence="1">The sequence shown here is derived from an EMBL/GenBank/DDBJ whole genome shotgun (WGS) entry which is preliminary data.</text>
</comment>
<evidence type="ECO:0000313" key="1">
    <source>
        <dbReference type="EMBL" id="MBT1173150.1"/>
    </source>
</evidence>
<evidence type="ECO:0000313" key="2">
    <source>
        <dbReference type="Proteomes" id="UP000773064"/>
    </source>
</evidence>
<reference evidence="1 2" key="1">
    <citation type="journal article" date="2021" name="Environ. Microbiol.">
        <title>Genetic insights into the dark matter of the mammalian gut microbiota through targeted genome reconstruction.</title>
        <authorList>
            <person name="Lugli G.A."/>
            <person name="Alessandri G."/>
            <person name="Milani C."/>
            <person name="Viappiani A."/>
            <person name="Fontana F."/>
            <person name="Tarracchini C."/>
            <person name="Mancabelli L."/>
            <person name="Argentini C."/>
            <person name="Ruiz L."/>
            <person name="Margolles A."/>
            <person name="van Sinderen D."/>
            <person name="Turroni F."/>
            <person name="Ventura M."/>
        </authorList>
    </citation>
    <scope>NUCLEOTIDE SEQUENCE [LARGE SCALE GENOMIC DNA]</scope>
    <source>
        <strain evidence="1 2">MA2</strain>
    </source>
</reference>
<proteinExistence type="predicted"/>
<organism evidence="1 2">
    <name type="scientific">Bifidobacterium santillanense</name>
    <dbReference type="NCBI Taxonomy" id="2809028"/>
    <lineage>
        <taxon>Bacteria</taxon>
        <taxon>Bacillati</taxon>
        <taxon>Actinomycetota</taxon>
        <taxon>Actinomycetes</taxon>
        <taxon>Bifidobacteriales</taxon>
        <taxon>Bifidobacteriaceae</taxon>
        <taxon>Bifidobacterium</taxon>
    </lineage>
</organism>
<keyword evidence="2" id="KW-1185">Reference proteome</keyword>
<dbReference type="EMBL" id="JAFEJS010000007">
    <property type="protein sequence ID" value="MBT1173150.1"/>
    <property type="molecule type" value="Genomic_DNA"/>
</dbReference>
<gene>
    <name evidence="1" type="ORF">JS528_07255</name>
</gene>
<name>A0ABS5UQK4_9BIFI</name>
<accession>A0ABS5UQK4</accession>